<protein>
    <submittedName>
        <fullName evidence="1">Unannotated protein</fullName>
    </submittedName>
</protein>
<dbReference type="AlphaFoldDB" id="A0A6J6SSS5"/>
<proteinExistence type="predicted"/>
<accession>A0A6J6SSS5</accession>
<evidence type="ECO:0000313" key="1">
    <source>
        <dbReference type="EMBL" id="CAB4737824.1"/>
    </source>
</evidence>
<sequence>MLDGRAATDARPTLSTDPFTWVRVRMGRRTRDEVLALDWSADPTDVLPALFVFGPSATPLGEQPPS</sequence>
<organism evidence="1">
    <name type="scientific">freshwater metagenome</name>
    <dbReference type="NCBI Taxonomy" id="449393"/>
    <lineage>
        <taxon>unclassified sequences</taxon>
        <taxon>metagenomes</taxon>
        <taxon>ecological metagenomes</taxon>
    </lineage>
</organism>
<reference evidence="1" key="1">
    <citation type="submission" date="2020-05" db="EMBL/GenBank/DDBJ databases">
        <authorList>
            <person name="Chiriac C."/>
            <person name="Salcher M."/>
            <person name="Ghai R."/>
            <person name="Kavagutti S V."/>
        </authorList>
    </citation>
    <scope>NUCLEOTIDE SEQUENCE</scope>
</reference>
<name>A0A6J6SSS5_9ZZZZ</name>
<gene>
    <name evidence="1" type="ORF">UFOPK2761_01040</name>
</gene>
<dbReference type="EMBL" id="CAEZYQ010000006">
    <property type="protein sequence ID" value="CAB4737824.1"/>
    <property type="molecule type" value="Genomic_DNA"/>
</dbReference>